<feature type="domain" description="DUF4935" evidence="1">
    <location>
        <begin position="2"/>
        <end position="162"/>
    </location>
</feature>
<dbReference type="EMBL" id="BAABDE010000016">
    <property type="protein sequence ID" value="GAA3797240.1"/>
    <property type="molecule type" value="Genomic_DNA"/>
</dbReference>
<comment type="caution">
    <text evidence="2">The sequence shown here is derived from an EMBL/GenBank/DDBJ whole genome shotgun (WGS) entry which is preliminary data.</text>
</comment>
<dbReference type="Proteomes" id="UP001501009">
    <property type="component" value="Unassembled WGS sequence"/>
</dbReference>
<gene>
    <name evidence="2" type="ORF">GCM10022403_033950</name>
</gene>
<dbReference type="Pfam" id="PF16289">
    <property type="entry name" value="PIN_12"/>
    <property type="match status" value="1"/>
</dbReference>
<dbReference type="InterPro" id="IPR029060">
    <property type="entry name" value="PIN-like_dom_sf"/>
</dbReference>
<accession>A0ABP7HN89</accession>
<dbReference type="SUPFAM" id="SSF88723">
    <property type="entry name" value="PIN domain-like"/>
    <property type="match status" value="1"/>
</dbReference>
<sequence length="409" mass="44814">MIILDTSILRTFSPESSSADLLRAIRALDAERVAAPWTVLTELCAQQAIKYREQYEKAAEAVECLRNTTPWPLEVPLGPCDEDAFREYWRSKWLEVVEEIPTSGEAMRQGIFRESNNLPPCRTVKGLKIGARDASIWLSAVEYAREHPDETVYFVSANTTDFATGAPYPSPMSEDLVGLESRFVHLTSMDEVAARFTEPITIDQEYAVAMLGSPMFLDEVVRVSRETLALPRDGSFACTIAAGLGDEHVIIPATGWITTKAAFGAVENLRTYRIGEQEWCTATARWHLVGAVLTELRLPEGVAAAGACSWTTSVLFTPRGAESRLTVLRDDTPLAISGEEFDAMDLPIRALDASVTPVEATVEDLLQAAAREAAVVNMSRARGIPRAYEGAAMRRAVGRQARLGDTSKG</sequence>
<proteinExistence type="predicted"/>
<name>A0ABP7HN89_9ACTN</name>
<protein>
    <recommendedName>
        <fullName evidence="1">DUF4935 domain-containing protein</fullName>
    </recommendedName>
</protein>
<evidence type="ECO:0000313" key="2">
    <source>
        <dbReference type="EMBL" id="GAA3797240.1"/>
    </source>
</evidence>
<evidence type="ECO:0000259" key="1">
    <source>
        <dbReference type="Pfam" id="PF16289"/>
    </source>
</evidence>
<reference evidence="3" key="1">
    <citation type="journal article" date="2019" name="Int. J. Syst. Evol. Microbiol.">
        <title>The Global Catalogue of Microorganisms (GCM) 10K type strain sequencing project: providing services to taxonomists for standard genome sequencing and annotation.</title>
        <authorList>
            <consortium name="The Broad Institute Genomics Platform"/>
            <consortium name="The Broad Institute Genome Sequencing Center for Infectious Disease"/>
            <person name="Wu L."/>
            <person name="Ma J."/>
        </authorList>
    </citation>
    <scope>NUCLEOTIDE SEQUENCE [LARGE SCALE GENOMIC DNA]</scope>
    <source>
        <strain evidence="3">JCM 17138</strain>
    </source>
</reference>
<dbReference type="RefSeq" id="WP_275780205.1">
    <property type="nucleotide sequence ID" value="NZ_BAABDE010000016.1"/>
</dbReference>
<evidence type="ECO:0000313" key="3">
    <source>
        <dbReference type="Proteomes" id="UP001501009"/>
    </source>
</evidence>
<keyword evidence="3" id="KW-1185">Reference proteome</keyword>
<organism evidence="2 3">
    <name type="scientific">Streptomyces coacervatus</name>
    <dbReference type="NCBI Taxonomy" id="647381"/>
    <lineage>
        <taxon>Bacteria</taxon>
        <taxon>Bacillati</taxon>
        <taxon>Actinomycetota</taxon>
        <taxon>Actinomycetes</taxon>
        <taxon>Kitasatosporales</taxon>
        <taxon>Streptomycetaceae</taxon>
        <taxon>Streptomyces</taxon>
    </lineage>
</organism>
<dbReference type="InterPro" id="IPR032557">
    <property type="entry name" value="DUF4935"/>
</dbReference>